<evidence type="ECO:0000313" key="12">
    <source>
        <dbReference type="EMBL" id="KHG16198.1"/>
    </source>
</evidence>
<protein>
    <submittedName>
        <fullName evidence="12">Heat shock 70 kDa 15-like protein</fullName>
    </submittedName>
</protein>
<gene>
    <name evidence="12" type="ORF">F383_22461</name>
</gene>
<keyword evidence="9" id="KW-0539">Nucleus</keyword>
<organism evidence="12 13">
    <name type="scientific">Gossypium arboreum</name>
    <name type="common">Tree cotton</name>
    <name type="synonym">Gossypium nanking</name>
    <dbReference type="NCBI Taxonomy" id="29729"/>
    <lineage>
        <taxon>Eukaryota</taxon>
        <taxon>Viridiplantae</taxon>
        <taxon>Streptophyta</taxon>
        <taxon>Embryophyta</taxon>
        <taxon>Tracheophyta</taxon>
        <taxon>Spermatophyta</taxon>
        <taxon>Magnoliopsida</taxon>
        <taxon>eudicotyledons</taxon>
        <taxon>Gunneridae</taxon>
        <taxon>Pentapetalae</taxon>
        <taxon>rosids</taxon>
        <taxon>malvids</taxon>
        <taxon>Malvales</taxon>
        <taxon>Malvaceae</taxon>
        <taxon>Malvoideae</taxon>
        <taxon>Gossypium</taxon>
    </lineage>
</organism>
<evidence type="ECO:0000256" key="11">
    <source>
        <dbReference type="ARBA" id="ARBA00061090"/>
    </source>
</evidence>
<reference evidence="13" key="1">
    <citation type="submission" date="2014-09" db="EMBL/GenBank/DDBJ databases">
        <authorList>
            <person name="Mudge J."/>
            <person name="Ramaraj T."/>
            <person name="Lindquist I.E."/>
            <person name="Bharti A.K."/>
            <person name="Sundararajan A."/>
            <person name="Cameron C.T."/>
            <person name="Woodward J.E."/>
            <person name="May G.D."/>
            <person name="Brubaker C."/>
            <person name="Broadhvest J."/>
            <person name="Wilkins T.A."/>
        </authorList>
    </citation>
    <scope>NUCLEOTIDE SEQUENCE</scope>
    <source>
        <strain evidence="13">cv. AKA8401</strain>
    </source>
</reference>
<evidence type="ECO:0000256" key="4">
    <source>
        <dbReference type="ARBA" id="ARBA00022553"/>
    </source>
</evidence>
<dbReference type="FunFam" id="2.60.34.10:FF:000031">
    <property type="entry name" value="Heat shock 70 kDa protein 14"/>
    <property type="match status" value="1"/>
</dbReference>
<keyword evidence="8" id="KW-0143">Chaperone</keyword>
<name>A0A0B0NNS3_GOSAR</name>
<dbReference type="InterPro" id="IPR029048">
    <property type="entry name" value="HSP70_C_sf"/>
</dbReference>
<dbReference type="FunFam" id="1.20.1270.10:FF:000002">
    <property type="entry name" value="Heat shock 70 kDa protein 4"/>
    <property type="match status" value="1"/>
</dbReference>
<dbReference type="FunFam" id="3.30.420.40:FF:000171">
    <property type="entry name" value="Heat shock 70 kDa protein 4"/>
    <property type="match status" value="2"/>
</dbReference>
<evidence type="ECO:0000256" key="2">
    <source>
        <dbReference type="ARBA" id="ARBA00004496"/>
    </source>
</evidence>
<keyword evidence="4" id="KW-0597">Phosphoprotein</keyword>
<dbReference type="Gene3D" id="3.30.30.30">
    <property type="match status" value="1"/>
</dbReference>
<dbReference type="OrthoDB" id="434160at2759"/>
<evidence type="ECO:0000256" key="9">
    <source>
        <dbReference type="ARBA" id="ARBA00023242"/>
    </source>
</evidence>
<evidence type="ECO:0000256" key="7">
    <source>
        <dbReference type="ARBA" id="ARBA00023016"/>
    </source>
</evidence>
<dbReference type="PANTHER" id="PTHR45639">
    <property type="entry name" value="HSC70CB, ISOFORM G-RELATED"/>
    <property type="match status" value="1"/>
</dbReference>
<dbReference type="Pfam" id="PF00012">
    <property type="entry name" value="HSP70"/>
    <property type="match status" value="1"/>
</dbReference>
<dbReference type="SUPFAM" id="SSF100934">
    <property type="entry name" value="Heat shock protein 70kD (HSP70), C-terminal subdomain"/>
    <property type="match status" value="2"/>
</dbReference>
<dbReference type="FunFam" id="3.90.640.10:FF:000004">
    <property type="entry name" value="Heat shock 70 kDa protein 4"/>
    <property type="match status" value="1"/>
</dbReference>
<dbReference type="PANTHER" id="PTHR45639:SF4">
    <property type="entry name" value="HSC70CB, ISOFORM G"/>
    <property type="match status" value="1"/>
</dbReference>
<keyword evidence="7 12" id="KW-0346">Stress response</keyword>
<comment type="subcellular location">
    <subcellularLocation>
        <location evidence="2">Cytoplasm</location>
    </subcellularLocation>
    <subcellularLocation>
        <location evidence="1">Nucleus</location>
    </subcellularLocation>
</comment>
<dbReference type="SUPFAM" id="SSF53067">
    <property type="entry name" value="Actin-like ATPase domain"/>
    <property type="match status" value="2"/>
</dbReference>
<comment type="similarity">
    <text evidence="11">Belongs to the heat shock protein 70 (TC 1.A.33) family. HSP110/SSE subfamily.</text>
</comment>
<evidence type="ECO:0000256" key="8">
    <source>
        <dbReference type="ARBA" id="ARBA00023186"/>
    </source>
</evidence>
<sequence>MSVVGFDFGNESCIVAVARQRGIDVVLNDESKRETPAIVCFGEKQRFIGTAGAASSMMNPKNSISQIKRLIGRQFSDPELQRDIKSLPFNVTEGPDGYPLIHARYLGEMRTFTPTQVLGMVFSNLKSIAEQNLKAAVVDCCIGIPVYFTELQRRAVLDAATIAGLHPLRLIHETTATALAYGIYKTDLPENDQLNVAFVDIGHASMQVCIAGFKKGQLKILAHSFDRSLGGRDFDEVLFHHFSAKFKEEYKIDVSQNARACLRLRAACEKLKKVLSANPEAPLNIECLMDEKDVRGFIKREEFEQISAPILQRVKAPLEKALADAVLAVGDVHMVEVVGSASRIPSILKILTEFFGKEPRRTMNASECVGRGCALQCAILSPTFKVREFQVNESFPFPISLSWKGSVPDAQNGGAEQEQLVFPKGNPIPSVKAVTFHKTSTFSVDVQYSDVSDLQAPAKISTYTIGPFPTLRSEKPKLKVKVRLNLHGIVSVDSATLLEEEEVEVPVSKELAKEDAKMETDEKPNDTSAPGANETDVNMQDAKGTAEAAGVENGVPQSGDKPVQMETDTKVEAPKKKVKKTNVPVAELVYGAMLSGDLQKAVEKEFEMALQDRVMEETKDKKNAVEAYVYDMRNKLCDKYHDFVTASDKEELMAKLQETEDWLYEDGEDETKGVYIAKLEELKKQGDPIEERYKEYSERGTIIDQLAYCINSYREAAVSNDTKFDHIELAEKQKVLNECVEAEAWLREKKQQQDQLPKYATPVLLSADVRKKAEALDRFCRPIMMKPKPAKPATPEAPATPPHPGSEAQPQGANSPKASPNRNGDPSENVPAGSGEAPPASVEPMETDKPETTSAA</sequence>
<keyword evidence="3" id="KW-0963">Cytoplasm</keyword>
<keyword evidence="6" id="KW-0067">ATP-binding</keyword>
<accession>A0A0B0NNS3</accession>
<evidence type="ECO:0000256" key="3">
    <source>
        <dbReference type="ARBA" id="ARBA00022490"/>
    </source>
</evidence>
<dbReference type="AlphaFoldDB" id="A0A0B0NNS3"/>
<dbReference type="CDD" id="cd24095">
    <property type="entry name" value="ASKHA_NBD_HSP70_AtHsp70-14-like"/>
    <property type="match status" value="1"/>
</dbReference>
<evidence type="ECO:0000256" key="5">
    <source>
        <dbReference type="ARBA" id="ARBA00022741"/>
    </source>
</evidence>
<dbReference type="GO" id="GO:0005524">
    <property type="term" value="F:ATP binding"/>
    <property type="evidence" value="ECO:0007669"/>
    <property type="project" value="UniProtKB-KW"/>
</dbReference>
<proteinExistence type="inferred from homology"/>
<keyword evidence="13" id="KW-1185">Reference proteome</keyword>
<dbReference type="GO" id="GO:0140662">
    <property type="term" value="F:ATP-dependent protein folding chaperone"/>
    <property type="evidence" value="ECO:0007669"/>
    <property type="project" value="InterPro"/>
</dbReference>
<dbReference type="GO" id="GO:0005829">
    <property type="term" value="C:cytosol"/>
    <property type="evidence" value="ECO:0007669"/>
    <property type="project" value="UniProtKB-ARBA"/>
</dbReference>
<dbReference type="SUPFAM" id="SSF100920">
    <property type="entry name" value="Heat shock protein 70kD (HSP70), peptide-binding domain"/>
    <property type="match status" value="1"/>
</dbReference>
<dbReference type="Gene3D" id="3.90.640.10">
    <property type="entry name" value="Actin, Chain A, domain 4"/>
    <property type="match status" value="1"/>
</dbReference>
<evidence type="ECO:0000313" key="13">
    <source>
        <dbReference type="Proteomes" id="UP000032142"/>
    </source>
</evidence>
<dbReference type="InterPro" id="IPR043129">
    <property type="entry name" value="ATPase_NBD"/>
</dbReference>
<evidence type="ECO:0000256" key="6">
    <source>
        <dbReference type="ARBA" id="ARBA00022840"/>
    </source>
</evidence>
<dbReference type="GO" id="GO:0005634">
    <property type="term" value="C:nucleus"/>
    <property type="evidence" value="ECO:0007669"/>
    <property type="project" value="UniProtKB-SubCell"/>
</dbReference>
<dbReference type="Proteomes" id="UP000032142">
    <property type="component" value="Unassembled WGS sequence"/>
</dbReference>
<keyword evidence="5" id="KW-0547">Nucleotide-binding</keyword>
<dbReference type="PRINTS" id="PR00301">
    <property type="entry name" value="HEATSHOCK70"/>
</dbReference>
<evidence type="ECO:0000256" key="10">
    <source>
        <dbReference type="ARBA" id="ARBA00055614"/>
    </source>
</evidence>
<dbReference type="KEGG" id="gab:108456729"/>
<dbReference type="FunFam" id="3.30.30.30:FF:000002">
    <property type="entry name" value="Heat shock 70 kDa protein 4"/>
    <property type="match status" value="1"/>
</dbReference>
<dbReference type="InterPro" id="IPR013126">
    <property type="entry name" value="Hsp_70_fam"/>
</dbReference>
<dbReference type="EMBL" id="KN405673">
    <property type="protein sequence ID" value="KHG16198.1"/>
    <property type="molecule type" value="Genomic_DNA"/>
</dbReference>
<dbReference type="Gene3D" id="3.30.420.40">
    <property type="match status" value="2"/>
</dbReference>
<dbReference type="Gene3D" id="1.20.1270.10">
    <property type="match status" value="1"/>
</dbReference>
<dbReference type="OMA" id="APVHIEC"/>
<dbReference type="InterPro" id="IPR029047">
    <property type="entry name" value="HSP70_peptide-bd_sf"/>
</dbReference>
<dbReference type="Gene3D" id="2.60.34.10">
    <property type="entry name" value="Substrate Binding Domain Of DNAk, Chain A, domain 1"/>
    <property type="match status" value="1"/>
</dbReference>
<comment type="function">
    <text evidence="10">In cooperation with other chaperones, Hsp70s are key components that facilitate folding of de novo synthesized proteins, assist translocation of precursor proteins into organelles, and are responsible for degradation of damaged protein under stress conditions.</text>
</comment>
<evidence type="ECO:0000256" key="1">
    <source>
        <dbReference type="ARBA" id="ARBA00004123"/>
    </source>
</evidence>